<dbReference type="EMBL" id="ACIO01000509">
    <property type="protein sequence ID" value="EFC96674.1"/>
    <property type="molecule type" value="Genomic_DNA"/>
</dbReference>
<dbReference type="AlphaFoldDB" id="D3ANC4"/>
<dbReference type="GeneID" id="93147848"/>
<protein>
    <submittedName>
        <fullName evidence="1">Uncharacterized protein</fullName>
    </submittedName>
</protein>
<dbReference type="HOGENOM" id="CLU_161041_0_0_9"/>
<dbReference type="RefSeq" id="WP_006775553.1">
    <property type="nucleotide sequence ID" value="NZ_GG667733.1"/>
</dbReference>
<evidence type="ECO:0000313" key="1">
    <source>
        <dbReference type="EMBL" id="EFC96674.1"/>
    </source>
</evidence>
<organism evidence="1 2">
    <name type="scientific">Hungatella hathewayi DSM 13479</name>
    <dbReference type="NCBI Taxonomy" id="566550"/>
    <lineage>
        <taxon>Bacteria</taxon>
        <taxon>Bacillati</taxon>
        <taxon>Bacillota</taxon>
        <taxon>Clostridia</taxon>
        <taxon>Lachnospirales</taxon>
        <taxon>Lachnospiraceae</taxon>
        <taxon>Hungatella</taxon>
    </lineage>
</organism>
<dbReference type="GO" id="GO:0003676">
    <property type="term" value="F:nucleic acid binding"/>
    <property type="evidence" value="ECO:0007669"/>
    <property type="project" value="InterPro"/>
</dbReference>
<dbReference type="Gene3D" id="3.40.1350.10">
    <property type="match status" value="1"/>
</dbReference>
<proteinExistence type="predicted"/>
<evidence type="ECO:0000313" key="2">
    <source>
        <dbReference type="Proteomes" id="UP000004968"/>
    </source>
</evidence>
<reference evidence="1 2" key="1">
    <citation type="submission" date="2010-01" db="EMBL/GenBank/DDBJ databases">
        <authorList>
            <person name="Weinstock G."/>
            <person name="Sodergren E."/>
            <person name="Clifton S."/>
            <person name="Fulton L."/>
            <person name="Fulton B."/>
            <person name="Courtney L."/>
            <person name="Fronick C."/>
            <person name="Harrison M."/>
            <person name="Strong C."/>
            <person name="Farmer C."/>
            <person name="Delahaunty K."/>
            <person name="Markovic C."/>
            <person name="Hall O."/>
            <person name="Minx P."/>
            <person name="Tomlinson C."/>
            <person name="Mitreva M."/>
            <person name="Nelson J."/>
            <person name="Hou S."/>
            <person name="Wollam A."/>
            <person name="Pepin K.H."/>
            <person name="Johnson M."/>
            <person name="Bhonagiri V."/>
            <person name="Nash W.E."/>
            <person name="Warren W."/>
            <person name="Chinwalla A."/>
            <person name="Mardis E.R."/>
            <person name="Wilson R.K."/>
        </authorList>
    </citation>
    <scope>NUCLEOTIDE SEQUENCE [LARGE SCALE GENOMIC DNA]</scope>
    <source>
        <strain evidence="1 2">DSM 13479</strain>
    </source>
</reference>
<dbReference type="Proteomes" id="UP000004968">
    <property type="component" value="Unassembled WGS sequence"/>
</dbReference>
<gene>
    <name evidence="1" type="ORF">CLOSTHATH_05124</name>
</gene>
<dbReference type="InterPro" id="IPR011856">
    <property type="entry name" value="tRNA_endonuc-like_dom_sf"/>
</dbReference>
<accession>D3ANC4</accession>
<comment type="caution">
    <text evidence="1">The sequence shown here is derived from an EMBL/GenBank/DDBJ whole genome shotgun (WGS) entry which is preliminary data.</text>
</comment>
<name>D3ANC4_9FIRM</name>
<sequence length="123" mass="13431">MTKIDLEQKIKDAVDARGGRMHEISVGNTPGFPGYMVILPGGHVGFVEIGKPNRNQLIALRNQISELRTLGCAAMAIDNESQINSMMMYILSDAGKDPSWNAYQDYKAGMTGYGIEHKGDDAL</sequence>